<keyword evidence="5 8" id="KW-1133">Transmembrane helix</keyword>
<feature type="region of interest" description="Disordered" evidence="7">
    <location>
        <begin position="513"/>
        <end position="556"/>
    </location>
</feature>
<feature type="region of interest" description="Disordered" evidence="7">
    <location>
        <begin position="703"/>
        <end position="755"/>
    </location>
</feature>
<dbReference type="InterPro" id="IPR036259">
    <property type="entry name" value="MFS_trans_sf"/>
</dbReference>
<dbReference type="OrthoDB" id="6612291at2759"/>
<dbReference type="PANTHER" id="PTHR48022:SF16">
    <property type="entry name" value="HIGH GLUCOSE SENSOR RGT2-RELATED"/>
    <property type="match status" value="1"/>
</dbReference>
<dbReference type="InterPro" id="IPR050360">
    <property type="entry name" value="MFS_Sugar_Transporters"/>
</dbReference>
<feature type="compositionally biased region" description="Low complexity" evidence="7">
    <location>
        <begin position="704"/>
        <end position="721"/>
    </location>
</feature>
<dbReference type="NCBIfam" id="TIGR00879">
    <property type="entry name" value="SP"/>
    <property type="match status" value="1"/>
</dbReference>
<protein>
    <recommendedName>
        <fullName evidence="9">Major facilitator superfamily (MFS) profile domain-containing protein</fullName>
    </recommendedName>
</protein>
<reference evidence="11" key="1">
    <citation type="submission" date="2016-05" db="EMBL/GenBank/DDBJ databases">
        <title>Comparative genomics of biotechnologically important yeasts.</title>
        <authorList>
            <consortium name="DOE Joint Genome Institute"/>
            <person name="Riley R."/>
            <person name="Haridas S."/>
            <person name="Wolfe K.H."/>
            <person name="Lopes M.R."/>
            <person name="Hittinger C.T."/>
            <person name="Goker M."/>
            <person name="Salamov A."/>
            <person name="Wisecaver J."/>
            <person name="Long T.M."/>
            <person name="Aerts A.L."/>
            <person name="Barry K."/>
            <person name="Choi C."/>
            <person name="Clum A."/>
            <person name="Coughlan A.Y."/>
            <person name="Deshpande S."/>
            <person name="Douglass A.P."/>
            <person name="Hanson S.J."/>
            <person name="Klenk H.-P."/>
            <person name="Labutti K."/>
            <person name="Lapidus A."/>
            <person name="Lindquist E."/>
            <person name="Lipzen A."/>
            <person name="Meier-Kolthoff J.P."/>
            <person name="Ohm R.A."/>
            <person name="Otillar R.P."/>
            <person name="Pangilinan J."/>
            <person name="Peng Y."/>
            <person name="Rokas A."/>
            <person name="Rosa C.A."/>
            <person name="Scheuner C."/>
            <person name="Sibirny A.A."/>
            <person name="Slot J.C."/>
            <person name="Stielow J.B."/>
            <person name="Sun H."/>
            <person name="Kurtzman C.P."/>
            <person name="Blackwell M."/>
            <person name="Grigoriev I.V."/>
            <person name="Jeffries T.W."/>
        </authorList>
    </citation>
    <scope>NUCLEOTIDE SEQUENCE [LARGE SCALE GENOMIC DNA]</scope>
    <source>
        <strain evidence="11">NRRL Y-2460</strain>
    </source>
</reference>
<evidence type="ECO:0000256" key="7">
    <source>
        <dbReference type="SAM" id="MobiDB-lite"/>
    </source>
</evidence>
<feature type="domain" description="Major facilitator superfamily (MFS) profile" evidence="9">
    <location>
        <begin position="37"/>
        <end position="482"/>
    </location>
</feature>
<feature type="transmembrane region" description="Helical" evidence="8">
    <location>
        <begin position="83"/>
        <end position="102"/>
    </location>
</feature>
<dbReference type="PROSITE" id="PS00216">
    <property type="entry name" value="SUGAR_TRANSPORT_1"/>
    <property type="match status" value="2"/>
</dbReference>
<sequence length="755" mass="82858">MKTIKKIKRYFMYGNEDEDYGRYHSSHQKSSLMAIWIGLFCALGGFLYGYDTGVINGLLAMKVVKKRFAANGESFTALETAEITAILSAGTFFGALFASVLSDRVGRRLTIILTTSLAFPLGTALQVSSSSIPLLCTGRFVSGFAVGIISAVVPLYQSEASPKWIRGAVVSTYQFAITWGLLVSSAVCQGTHAIGDSRSYRVPIGLQLIWTYILAIGMYFLPESPRFYVKKDRLEDAIEALSRLRKLPPSDEFLIEELIDIKAQHDYELSFGKATLLDCFRSSPSRHKQFLRMMTGIGLQALQQSSGINFIFYYGVNFFEKAGVSQSYIISLVTYAVNVIATIPGIVLVEVIGRRKLLVGAAGVMTVANLTIAIVGVTTDSLVADNVMIVLLCIFIATFASSWGPVVWVICSEIYPLDIRGKAVSITAASNWIVNFAFAFITPYLIDTGKHTASLGTKIFFIWGGCNFIGAMFVYFCVYETKGLMLEEVDEMYNACNSALSSGAYKSKLHRNYSDNNDNDNDNNINNGIESDSTITTTNNETNTVPTSLTVTSTSTSGSNALPLFSSQDPNFHNIVPGLDMVTPGKFLPNLTTSKQPNILQQARVESNQLFHVNLSSRPPSSVESVSSFDDDNDNDDENCDLNNVCSDDDEDEYDEDEDNDNDNDNDGGLLGGERNIFGGSGGGYINEVDLSNFINSLKRERLQQQSMQEQQQQQEQQEQQLGAADGTIVENSHTDHSNTCDGSEVKNHKGKNET</sequence>
<feature type="transmembrane region" description="Helical" evidence="8">
    <location>
        <begin position="389"/>
        <end position="411"/>
    </location>
</feature>
<proteinExistence type="inferred from homology"/>
<dbReference type="PROSITE" id="PS50850">
    <property type="entry name" value="MFS"/>
    <property type="match status" value="1"/>
</dbReference>
<evidence type="ECO:0000256" key="4">
    <source>
        <dbReference type="ARBA" id="ARBA00022692"/>
    </source>
</evidence>
<dbReference type="GO" id="GO:0005351">
    <property type="term" value="F:carbohydrate:proton symporter activity"/>
    <property type="evidence" value="ECO:0007669"/>
    <property type="project" value="TreeGrafter"/>
</dbReference>
<feature type="transmembrane region" description="Helical" evidence="8">
    <location>
        <begin position="202"/>
        <end position="221"/>
    </location>
</feature>
<dbReference type="PROSITE" id="PS00217">
    <property type="entry name" value="SUGAR_TRANSPORT_2"/>
    <property type="match status" value="1"/>
</dbReference>
<evidence type="ECO:0000259" key="9">
    <source>
        <dbReference type="PROSITE" id="PS50850"/>
    </source>
</evidence>
<dbReference type="AlphaFoldDB" id="A0A1E4TQ36"/>
<keyword evidence="6 8" id="KW-0472">Membrane</keyword>
<dbReference type="CDD" id="cd17356">
    <property type="entry name" value="MFS_HXT"/>
    <property type="match status" value="1"/>
</dbReference>
<dbReference type="PANTHER" id="PTHR48022">
    <property type="entry name" value="PLASTIDIC GLUCOSE TRANSPORTER 4"/>
    <property type="match status" value="1"/>
</dbReference>
<dbReference type="InterPro" id="IPR005829">
    <property type="entry name" value="Sugar_transporter_CS"/>
</dbReference>
<evidence type="ECO:0000256" key="2">
    <source>
        <dbReference type="ARBA" id="ARBA00010992"/>
    </source>
</evidence>
<dbReference type="Proteomes" id="UP000094236">
    <property type="component" value="Unassembled WGS sequence"/>
</dbReference>
<dbReference type="FunFam" id="1.20.1250.20:FF:000134">
    <property type="entry name" value="MFS sugar transporter protein"/>
    <property type="match status" value="1"/>
</dbReference>
<dbReference type="InterPro" id="IPR005828">
    <property type="entry name" value="MFS_sugar_transport-like"/>
</dbReference>
<evidence type="ECO:0000256" key="6">
    <source>
        <dbReference type="ARBA" id="ARBA00023136"/>
    </source>
</evidence>
<accession>A0A1E4TQ36</accession>
<comment type="subcellular location">
    <subcellularLocation>
        <location evidence="1">Membrane</location>
        <topology evidence="1">Multi-pass membrane protein</topology>
    </subcellularLocation>
</comment>
<feature type="compositionally biased region" description="Acidic residues" evidence="7">
    <location>
        <begin position="629"/>
        <end position="640"/>
    </location>
</feature>
<feature type="transmembrane region" description="Helical" evidence="8">
    <location>
        <begin position="458"/>
        <end position="478"/>
    </location>
</feature>
<dbReference type="PRINTS" id="PR00171">
    <property type="entry name" value="SUGRTRNSPORT"/>
</dbReference>
<feature type="compositionally biased region" description="Acidic residues" evidence="7">
    <location>
        <begin position="647"/>
        <end position="666"/>
    </location>
</feature>
<dbReference type="Gene3D" id="1.20.1250.20">
    <property type="entry name" value="MFS general substrate transporter like domains"/>
    <property type="match status" value="1"/>
</dbReference>
<feature type="compositionally biased region" description="Low complexity" evidence="7">
    <location>
        <begin position="615"/>
        <end position="628"/>
    </location>
</feature>
<dbReference type="Pfam" id="PF00083">
    <property type="entry name" value="Sugar_tr"/>
    <property type="match status" value="1"/>
</dbReference>
<evidence type="ECO:0000256" key="1">
    <source>
        <dbReference type="ARBA" id="ARBA00004141"/>
    </source>
</evidence>
<evidence type="ECO:0000313" key="10">
    <source>
        <dbReference type="EMBL" id="ODV93829.1"/>
    </source>
</evidence>
<feature type="transmembrane region" description="Helical" evidence="8">
    <location>
        <begin position="109"/>
        <end position="128"/>
    </location>
</feature>
<feature type="transmembrane region" description="Helical" evidence="8">
    <location>
        <begin position="328"/>
        <end position="350"/>
    </location>
</feature>
<dbReference type="InterPro" id="IPR020846">
    <property type="entry name" value="MFS_dom"/>
</dbReference>
<keyword evidence="11" id="KW-1185">Reference proteome</keyword>
<gene>
    <name evidence="10" type="ORF">PACTADRAFT_51579</name>
</gene>
<feature type="transmembrane region" description="Helical" evidence="8">
    <location>
        <begin position="290"/>
        <end position="316"/>
    </location>
</feature>
<feature type="transmembrane region" description="Helical" evidence="8">
    <location>
        <begin position="164"/>
        <end position="182"/>
    </location>
</feature>
<feature type="compositionally biased region" description="Basic and acidic residues" evidence="7">
    <location>
        <begin position="733"/>
        <end position="755"/>
    </location>
</feature>
<comment type="similarity">
    <text evidence="2">Belongs to the major facilitator superfamily. Sugar transporter (TC 2.A.1.1) family.</text>
</comment>
<dbReference type="SUPFAM" id="SSF103473">
    <property type="entry name" value="MFS general substrate transporter"/>
    <property type="match status" value="1"/>
</dbReference>
<feature type="transmembrane region" description="Helical" evidence="8">
    <location>
        <begin position="423"/>
        <end position="446"/>
    </location>
</feature>
<evidence type="ECO:0000256" key="3">
    <source>
        <dbReference type="ARBA" id="ARBA00022448"/>
    </source>
</evidence>
<dbReference type="EMBL" id="KV454017">
    <property type="protein sequence ID" value="ODV93829.1"/>
    <property type="molecule type" value="Genomic_DNA"/>
</dbReference>
<feature type="transmembrane region" description="Helical" evidence="8">
    <location>
        <begin position="357"/>
        <end position="377"/>
    </location>
</feature>
<evidence type="ECO:0000256" key="8">
    <source>
        <dbReference type="SAM" id="Phobius"/>
    </source>
</evidence>
<name>A0A1E4TQ36_PACTA</name>
<keyword evidence="3" id="KW-0813">Transport</keyword>
<dbReference type="STRING" id="669874.A0A1E4TQ36"/>
<keyword evidence="4 8" id="KW-0812">Transmembrane</keyword>
<feature type="transmembrane region" description="Helical" evidence="8">
    <location>
        <begin position="32"/>
        <end position="50"/>
    </location>
</feature>
<feature type="region of interest" description="Disordered" evidence="7">
    <location>
        <begin position="615"/>
        <end position="675"/>
    </location>
</feature>
<feature type="transmembrane region" description="Helical" evidence="8">
    <location>
        <begin position="140"/>
        <end position="157"/>
    </location>
</feature>
<organism evidence="10 11">
    <name type="scientific">Pachysolen tannophilus NRRL Y-2460</name>
    <dbReference type="NCBI Taxonomy" id="669874"/>
    <lineage>
        <taxon>Eukaryota</taxon>
        <taxon>Fungi</taxon>
        <taxon>Dikarya</taxon>
        <taxon>Ascomycota</taxon>
        <taxon>Saccharomycotina</taxon>
        <taxon>Pichiomycetes</taxon>
        <taxon>Pachysolenaceae</taxon>
        <taxon>Pachysolen</taxon>
    </lineage>
</organism>
<feature type="compositionally biased region" description="Low complexity" evidence="7">
    <location>
        <begin position="534"/>
        <end position="556"/>
    </location>
</feature>
<evidence type="ECO:0000256" key="5">
    <source>
        <dbReference type="ARBA" id="ARBA00022989"/>
    </source>
</evidence>
<dbReference type="InterPro" id="IPR003663">
    <property type="entry name" value="Sugar/inositol_transpt"/>
</dbReference>
<evidence type="ECO:0000313" key="11">
    <source>
        <dbReference type="Proteomes" id="UP000094236"/>
    </source>
</evidence>
<dbReference type="GO" id="GO:0016020">
    <property type="term" value="C:membrane"/>
    <property type="evidence" value="ECO:0007669"/>
    <property type="project" value="UniProtKB-SubCell"/>
</dbReference>